<gene>
    <name evidence="2" type="ORF">SZN_24950</name>
</gene>
<name>G2GHK3_9ACTN</name>
<evidence type="ECO:0000313" key="3">
    <source>
        <dbReference type="Proteomes" id="UP000004217"/>
    </source>
</evidence>
<reference evidence="2 3" key="1">
    <citation type="submission" date="2011-08" db="EMBL/GenBank/DDBJ databases">
        <authorList>
            <person name="Lin Y."/>
            <person name="Hao X."/>
            <person name="Johnstone L."/>
            <person name="Miller S.J."/>
            <person name="Wei G."/>
            <person name="Rensing C."/>
        </authorList>
    </citation>
    <scope>NUCLEOTIDE SEQUENCE [LARGE SCALE GENOMIC DNA]</scope>
    <source>
        <strain evidence="2 3">K42</strain>
    </source>
</reference>
<evidence type="ECO:0000256" key="1">
    <source>
        <dbReference type="SAM" id="MobiDB-lite"/>
    </source>
</evidence>
<dbReference type="Proteomes" id="UP000004217">
    <property type="component" value="Unassembled WGS sequence"/>
</dbReference>
<sequence length="104" mass="10651">MRTNLRPYGARRAAGASRVARVHRTTTAAALLVTVAVSALTGCTTVQSPPAGPPAAPSRPAQSRPSEHAATGAVQAPAREALAPVEESRRPEPKAAPSRRAAPD</sequence>
<feature type="region of interest" description="Disordered" evidence="1">
    <location>
        <begin position="44"/>
        <end position="104"/>
    </location>
</feature>
<protein>
    <submittedName>
        <fullName evidence="2">Uncharacterized protein</fullName>
    </submittedName>
</protein>
<accession>G2GHK3</accession>
<dbReference type="AlphaFoldDB" id="G2GHK3"/>
<feature type="compositionally biased region" description="Low complexity" evidence="1">
    <location>
        <begin position="10"/>
        <end position="21"/>
    </location>
</feature>
<dbReference type="EMBL" id="AGBF01000112">
    <property type="protein sequence ID" value="EGX56987.1"/>
    <property type="molecule type" value="Genomic_DNA"/>
</dbReference>
<keyword evidence="3" id="KW-1185">Reference proteome</keyword>
<comment type="caution">
    <text evidence="2">The sequence shown here is derived from an EMBL/GenBank/DDBJ whole genome shotgun (WGS) entry which is preliminary data.</text>
</comment>
<feature type="non-terminal residue" evidence="2">
    <location>
        <position position="104"/>
    </location>
</feature>
<proteinExistence type="predicted"/>
<evidence type="ECO:0000313" key="2">
    <source>
        <dbReference type="EMBL" id="EGX56987.1"/>
    </source>
</evidence>
<organism evidence="2 3">
    <name type="scientific">Streptomyces zinciresistens K42</name>
    <dbReference type="NCBI Taxonomy" id="700597"/>
    <lineage>
        <taxon>Bacteria</taxon>
        <taxon>Bacillati</taxon>
        <taxon>Actinomycetota</taxon>
        <taxon>Actinomycetes</taxon>
        <taxon>Kitasatosporales</taxon>
        <taxon>Streptomycetaceae</taxon>
        <taxon>Streptomyces</taxon>
    </lineage>
</organism>
<feature type="region of interest" description="Disordered" evidence="1">
    <location>
        <begin position="1"/>
        <end position="21"/>
    </location>
</feature>